<dbReference type="Proteomes" id="UP000018949">
    <property type="component" value="Unassembled WGS sequence"/>
</dbReference>
<dbReference type="AlphaFoldDB" id="W4RUN6"/>
<protein>
    <submittedName>
        <fullName evidence="1">Uncharacterized protein</fullName>
    </submittedName>
</protein>
<reference evidence="1 2" key="1">
    <citation type="submission" date="2013-12" db="EMBL/GenBank/DDBJ databases">
        <title>NBRP : Genome information of microbial organism related human and environment.</title>
        <authorList>
            <person name="Hattori M."/>
            <person name="Oshima K."/>
            <person name="Inaba H."/>
            <person name="Suda W."/>
            <person name="Sakamoto M."/>
            <person name="Iino T."/>
            <person name="Kitahara M."/>
            <person name="Oshida Y."/>
            <person name="Iida T."/>
            <person name="Kudo T."/>
            <person name="Itoh T."/>
            <person name="Ahmed I."/>
            <person name="Ohkuma M."/>
        </authorList>
    </citation>
    <scope>NUCLEOTIDE SEQUENCE [LARGE SCALE GENOMIC DNA]</scope>
    <source>
        <strain evidence="1 2">JCM 21738</strain>
    </source>
</reference>
<dbReference type="EMBL" id="BAUW01000131">
    <property type="protein sequence ID" value="GAE48135.1"/>
    <property type="molecule type" value="Genomic_DNA"/>
</dbReference>
<keyword evidence="2" id="KW-1185">Reference proteome</keyword>
<evidence type="ECO:0000313" key="1">
    <source>
        <dbReference type="EMBL" id="GAE48135.1"/>
    </source>
</evidence>
<evidence type="ECO:0000313" key="2">
    <source>
        <dbReference type="Proteomes" id="UP000018949"/>
    </source>
</evidence>
<name>W4RUN6_9BACI</name>
<proteinExistence type="predicted"/>
<accession>W4RUN6</accession>
<organism evidence="1 2">
    <name type="scientific">Mesobacillus boroniphilus JCM 21738</name>
    <dbReference type="NCBI Taxonomy" id="1294265"/>
    <lineage>
        <taxon>Bacteria</taxon>
        <taxon>Bacillati</taxon>
        <taxon>Bacillota</taxon>
        <taxon>Bacilli</taxon>
        <taxon>Bacillales</taxon>
        <taxon>Bacillaceae</taxon>
        <taxon>Mesobacillus</taxon>
    </lineage>
</organism>
<comment type="caution">
    <text evidence="1">The sequence shown here is derived from an EMBL/GenBank/DDBJ whole genome shotgun (WGS) entry which is preliminary data.</text>
</comment>
<gene>
    <name evidence="1" type="ORF">JCM21738_5216</name>
</gene>
<sequence length="73" mass="8646">MSYLEDVEEVGLDKYNKDMTITLKTSEEMKEYSKEQTSAELYYDIDKNILCSDKSCYKVSSQFEEQINSYSER</sequence>